<gene>
    <name evidence="2" type="ORF">AYJ54_21995</name>
</gene>
<accession>A0A176YGZ8</accession>
<dbReference type="OrthoDB" id="8228078at2"/>
<dbReference type="Proteomes" id="UP000076959">
    <property type="component" value="Unassembled WGS sequence"/>
</dbReference>
<feature type="transmembrane region" description="Helical" evidence="1">
    <location>
        <begin position="40"/>
        <end position="60"/>
    </location>
</feature>
<dbReference type="EMBL" id="LUUB01000080">
    <property type="protein sequence ID" value="OAF05128.1"/>
    <property type="molecule type" value="Genomic_DNA"/>
</dbReference>
<proteinExistence type="predicted"/>
<evidence type="ECO:0000313" key="2">
    <source>
        <dbReference type="EMBL" id="OAF05128.1"/>
    </source>
</evidence>
<keyword evidence="1" id="KW-0812">Transmembrane</keyword>
<dbReference type="AlphaFoldDB" id="A0A176YGZ8"/>
<evidence type="ECO:0000256" key="1">
    <source>
        <dbReference type="SAM" id="Phobius"/>
    </source>
</evidence>
<sequence>MIAHLTPAGAIHAVLALLCLAAGFIQFLRPKRGAGHRARGYFYVYAMLVSDAATLLVYRFTGHFNAFHVAAIVNFTLIVLAIVPLLRTPRPSNWRRTHYNFIAWSYASPVSAGITNIAARLLPVTTREQVALIALAASLVTMMIAYILIRKYRPSSEAPIVSTALAGQSGAPS</sequence>
<dbReference type="InterPro" id="IPR018750">
    <property type="entry name" value="DUF2306_membrane"/>
</dbReference>
<comment type="caution">
    <text evidence="2">The sequence shown here is derived from an EMBL/GenBank/DDBJ whole genome shotgun (WGS) entry which is preliminary data.</text>
</comment>
<feature type="transmembrane region" description="Helical" evidence="1">
    <location>
        <begin position="6"/>
        <end position="28"/>
    </location>
</feature>
<dbReference type="STRING" id="1505087.AYJ54_21995"/>
<reference evidence="2 3" key="1">
    <citation type="submission" date="2016-03" db="EMBL/GenBank/DDBJ databases">
        <title>Draft Genome Sequence of the Strain BR 10245 (Bradyrhizobium sp.) isolated from nodules of Centrolobium paraense.</title>
        <authorList>
            <person name="Simoes-Araujo J.L.Sr."/>
            <person name="Barauna A.C."/>
            <person name="Silva K."/>
            <person name="Zilli J.E."/>
        </authorList>
    </citation>
    <scope>NUCLEOTIDE SEQUENCE [LARGE SCALE GENOMIC DNA]</scope>
    <source>
        <strain evidence="2 3">BR 10245</strain>
    </source>
</reference>
<feature type="transmembrane region" description="Helical" evidence="1">
    <location>
        <begin position="98"/>
        <end position="118"/>
    </location>
</feature>
<evidence type="ECO:0000313" key="3">
    <source>
        <dbReference type="Proteomes" id="UP000076959"/>
    </source>
</evidence>
<keyword evidence="3" id="KW-1185">Reference proteome</keyword>
<keyword evidence="1" id="KW-0472">Membrane</keyword>
<protein>
    <recommendedName>
        <fullName evidence="4">DUF2306 domain-containing protein</fullName>
    </recommendedName>
</protein>
<organism evidence="2 3">
    <name type="scientific">Bradyrhizobium centrolobii</name>
    <dbReference type="NCBI Taxonomy" id="1505087"/>
    <lineage>
        <taxon>Bacteria</taxon>
        <taxon>Pseudomonadati</taxon>
        <taxon>Pseudomonadota</taxon>
        <taxon>Alphaproteobacteria</taxon>
        <taxon>Hyphomicrobiales</taxon>
        <taxon>Nitrobacteraceae</taxon>
        <taxon>Bradyrhizobium</taxon>
    </lineage>
</organism>
<name>A0A176YGZ8_9BRAD</name>
<dbReference type="Pfam" id="PF10067">
    <property type="entry name" value="DUF2306"/>
    <property type="match status" value="1"/>
</dbReference>
<feature type="transmembrane region" description="Helical" evidence="1">
    <location>
        <begin position="130"/>
        <end position="149"/>
    </location>
</feature>
<evidence type="ECO:0008006" key="4">
    <source>
        <dbReference type="Google" id="ProtNLM"/>
    </source>
</evidence>
<dbReference type="RefSeq" id="WP_082905906.1">
    <property type="nucleotide sequence ID" value="NZ_LUUB01000080.1"/>
</dbReference>
<feature type="transmembrane region" description="Helical" evidence="1">
    <location>
        <begin position="66"/>
        <end position="86"/>
    </location>
</feature>
<keyword evidence="1" id="KW-1133">Transmembrane helix</keyword>